<dbReference type="AlphaFoldDB" id="A0A1H6AQK6"/>
<organism evidence="1 2">
    <name type="scientific">Halobellus limi</name>
    <dbReference type="NCBI Taxonomy" id="699433"/>
    <lineage>
        <taxon>Archaea</taxon>
        <taxon>Methanobacteriati</taxon>
        <taxon>Methanobacteriota</taxon>
        <taxon>Stenosarchaea group</taxon>
        <taxon>Halobacteria</taxon>
        <taxon>Halobacteriales</taxon>
        <taxon>Haloferacaceae</taxon>
        <taxon>Halobellus</taxon>
    </lineage>
</organism>
<name>A0A1H6AQK6_9EURY</name>
<protein>
    <submittedName>
        <fullName evidence="1">Uncharacterized protein</fullName>
    </submittedName>
</protein>
<dbReference type="Proteomes" id="UP000236740">
    <property type="component" value="Unassembled WGS sequence"/>
</dbReference>
<dbReference type="OrthoDB" id="338670at2157"/>
<evidence type="ECO:0000313" key="2">
    <source>
        <dbReference type="Proteomes" id="UP000236740"/>
    </source>
</evidence>
<accession>A0A1H6AQK6</accession>
<reference evidence="1 2" key="1">
    <citation type="submission" date="2016-10" db="EMBL/GenBank/DDBJ databases">
        <authorList>
            <person name="de Groot N.N."/>
        </authorList>
    </citation>
    <scope>NUCLEOTIDE SEQUENCE [LARGE SCALE GENOMIC DNA]</scope>
    <source>
        <strain evidence="1 2">CGMCC 1.10331</strain>
    </source>
</reference>
<dbReference type="EMBL" id="FNVN01000003">
    <property type="protein sequence ID" value="SEG51029.1"/>
    <property type="molecule type" value="Genomic_DNA"/>
</dbReference>
<dbReference type="RefSeq" id="WP_170216824.1">
    <property type="nucleotide sequence ID" value="NZ_CP031311.1"/>
</dbReference>
<sequence>MDFDWPTYFECAACGSEFPAKDVQYDDLGYPECPDCEARTGPLASLEAVDAVESGIAD</sequence>
<evidence type="ECO:0000313" key="1">
    <source>
        <dbReference type="EMBL" id="SEG51029.1"/>
    </source>
</evidence>
<dbReference type="GeneID" id="54852492"/>
<gene>
    <name evidence="1" type="ORF">SAMN04488133_2457</name>
</gene>
<keyword evidence="2" id="KW-1185">Reference proteome</keyword>
<proteinExistence type="predicted"/>